<dbReference type="Pfam" id="PF00578">
    <property type="entry name" value="AhpC-TSA"/>
    <property type="match status" value="1"/>
</dbReference>
<reference evidence="4" key="1">
    <citation type="submission" date="2016-10" db="EMBL/GenBank/DDBJ databases">
        <authorList>
            <person name="Varghese N."/>
            <person name="Submissions S."/>
        </authorList>
    </citation>
    <scope>NUCLEOTIDE SEQUENCE [LARGE SCALE GENOMIC DNA]</scope>
    <source>
        <strain evidence="4">DSM 24499</strain>
    </source>
</reference>
<dbReference type="InterPro" id="IPR000866">
    <property type="entry name" value="AhpC/TSA"/>
</dbReference>
<feature type="domain" description="Thioredoxin" evidence="2">
    <location>
        <begin position="72"/>
        <end position="215"/>
    </location>
</feature>
<dbReference type="InterPro" id="IPR050553">
    <property type="entry name" value="Thioredoxin_ResA/DsbE_sf"/>
</dbReference>
<keyword evidence="4" id="KW-1185">Reference proteome</keyword>
<dbReference type="SUPFAM" id="SSF52833">
    <property type="entry name" value="Thioredoxin-like"/>
    <property type="match status" value="1"/>
</dbReference>
<dbReference type="EMBL" id="FOKV01000002">
    <property type="protein sequence ID" value="SFC11179.1"/>
    <property type="molecule type" value="Genomic_DNA"/>
</dbReference>
<dbReference type="OrthoDB" id="1134224at2"/>
<dbReference type="RefSeq" id="WP_092541213.1">
    <property type="nucleotide sequence ID" value="NZ_FOKV01000002.1"/>
</dbReference>
<accession>A0A1I1GHC8</accession>
<evidence type="ECO:0000313" key="4">
    <source>
        <dbReference type="Proteomes" id="UP000199438"/>
    </source>
</evidence>
<dbReference type="Gene3D" id="3.40.30.10">
    <property type="entry name" value="Glutaredoxin"/>
    <property type="match status" value="1"/>
</dbReference>
<evidence type="ECO:0000313" key="3">
    <source>
        <dbReference type="EMBL" id="SFC11179.1"/>
    </source>
</evidence>
<keyword evidence="1" id="KW-0732">Signal</keyword>
<dbReference type="InterPro" id="IPR013766">
    <property type="entry name" value="Thioredoxin_domain"/>
</dbReference>
<organism evidence="3 4">
    <name type="scientific">Zunongwangia mangrovi</name>
    <dbReference type="NCBI Taxonomy" id="1334022"/>
    <lineage>
        <taxon>Bacteria</taxon>
        <taxon>Pseudomonadati</taxon>
        <taxon>Bacteroidota</taxon>
        <taxon>Flavobacteriia</taxon>
        <taxon>Flavobacteriales</taxon>
        <taxon>Flavobacteriaceae</taxon>
        <taxon>Zunongwangia</taxon>
    </lineage>
</organism>
<dbReference type="PANTHER" id="PTHR42852:SF13">
    <property type="entry name" value="PROTEIN DIPZ"/>
    <property type="match status" value="1"/>
</dbReference>
<dbReference type="GO" id="GO:0016209">
    <property type="term" value="F:antioxidant activity"/>
    <property type="evidence" value="ECO:0007669"/>
    <property type="project" value="InterPro"/>
</dbReference>
<sequence>MKQYLYALLIFLSLSASSVSAQKTDTINKDKVLFTEALALHLADYNEKADFAFRQRNYKEGQRLFDSLTVNHLAGSYIDNFKFNNLKGKEVDLYDFEKSIYLITYASWCIPGKGAIPAINDIASKYRNKVQVVVLFWDTREKVKKVSKEFSNAVDIVYVDETKNKSPYVVKQLKHSLGLPTCFLINNDKKIMDITRYTAVAYGTPIENALKKNFNQIDEGITSFLIKDDETISKSRLASSNKEKNKNER</sequence>
<proteinExistence type="predicted"/>
<dbReference type="STRING" id="1334022.SAMN04487907_102284"/>
<evidence type="ECO:0000256" key="1">
    <source>
        <dbReference type="SAM" id="SignalP"/>
    </source>
</evidence>
<protein>
    <submittedName>
        <fullName evidence="3">Thiol-disulfide isomerase or thioredoxin</fullName>
    </submittedName>
</protein>
<dbReference type="GO" id="GO:0016853">
    <property type="term" value="F:isomerase activity"/>
    <property type="evidence" value="ECO:0007669"/>
    <property type="project" value="UniProtKB-KW"/>
</dbReference>
<name>A0A1I1GHC8_9FLAO</name>
<dbReference type="AlphaFoldDB" id="A0A1I1GHC8"/>
<evidence type="ECO:0000259" key="2">
    <source>
        <dbReference type="PROSITE" id="PS51352"/>
    </source>
</evidence>
<dbReference type="InterPro" id="IPR036249">
    <property type="entry name" value="Thioredoxin-like_sf"/>
</dbReference>
<dbReference type="GO" id="GO:0016491">
    <property type="term" value="F:oxidoreductase activity"/>
    <property type="evidence" value="ECO:0007669"/>
    <property type="project" value="InterPro"/>
</dbReference>
<gene>
    <name evidence="3" type="ORF">SAMN04487907_102284</name>
</gene>
<keyword evidence="3" id="KW-0413">Isomerase</keyword>
<feature type="signal peptide" evidence="1">
    <location>
        <begin position="1"/>
        <end position="21"/>
    </location>
</feature>
<dbReference type="Proteomes" id="UP000199438">
    <property type="component" value="Unassembled WGS sequence"/>
</dbReference>
<dbReference type="PROSITE" id="PS51352">
    <property type="entry name" value="THIOREDOXIN_2"/>
    <property type="match status" value="1"/>
</dbReference>
<feature type="chain" id="PRO_5011492399" evidence="1">
    <location>
        <begin position="22"/>
        <end position="249"/>
    </location>
</feature>
<dbReference type="PANTHER" id="PTHR42852">
    <property type="entry name" value="THIOL:DISULFIDE INTERCHANGE PROTEIN DSBE"/>
    <property type="match status" value="1"/>
</dbReference>